<proteinExistence type="predicted"/>
<name>A0AAD4VFI3_PRUDU</name>
<keyword evidence="2" id="KW-1185">Reference proteome</keyword>
<gene>
    <name evidence="1" type="ORF">L3X38_033091</name>
</gene>
<dbReference type="InterPro" id="IPR038765">
    <property type="entry name" value="Papain-like_cys_pep_sf"/>
</dbReference>
<evidence type="ECO:0000313" key="1">
    <source>
        <dbReference type="EMBL" id="KAI5324018.1"/>
    </source>
</evidence>
<dbReference type="AlphaFoldDB" id="A0AAD4VFI3"/>
<dbReference type="Gene3D" id="3.40.395.10">
    <property type="entry name" value="Adenoviral Proteinase, Chain A"/>
    <property type="match status" value="1"/>
</dbReference>
<protein>
    <submittedName>
        <fullName evidence="1">Uncharacterized protein</fullName>
    </submittedName>
</protein>
<dbReference type="EMBL" id="JAJFAZ020000006">
    <property type="protein sequence ID" value="KAI5324018.1"/>
    <property type="molecule type" value="Genomic_DNA"/>
</dbReference>
<reference evidence="1 2" key="1">
    <citation type="journal article" date="2022" name="G3 (Bethesda)">
        <title>Whole-genome sequence and methylome profiling of the almond [Prunus dulcis (Mill.) D.A. Webb] cultivar 'Nonpareil'.</title>
        <authorList>
            <person name="D'Amico-Willman K.M."/>
            <person name="Ouma W.Z."/>
            <person name="Meulia T."/>
            <person name="Sideli G.M."/>
            <person name="Gradziel T.M."/>
            <person name="Fresnedo-Ramirez J."/>
        </authorList>
    </citation>
    <scope>NUCLEOTIDE SEQUENCE [LARGE SCALE GENOMIC DNA]</scope>
    <source>
        <strain evidence="1">Clone GOH B32 T37-40</strain>
    </source>
</reference>
<comment type="caution">
    <text evidence="1">The sequence shown here is derived from an EMBL/GenBank/DDBJ whole genome shotgun (WGS) entry which is preliminary data.</text>
</comment>
<evidence type="ECO:0000313" key="2">
    <source>
        <dbReference type="Proteomes" id="UP001054821"/>
    </source>
</evidence>
<accession>A0AAD4VFI3</accession>
<organism evidence="1 2">
    <name type="scientific">Prunus dulcis</name>
    <name type="common">Almond</name>
    <name type="synonym">Amygdalus dulcis</name>
    <dbReference type="NCBI Taxonomy" id="3755"/>
    <lineage>
        <taxon>Eukaryota</taxon>
        <taxon>Viridiplantae</taxon>
        <taxon>Streptophyta</taxon>
        <taxon>Embryophyta</taxon>
        <taxon>Tracheophyta</taxon>
        <taxon>Spermatophyta</taxon>
        <taxon>Magnoliopsida</taxon>
        <taxon>eudicotyledons</taxon>
        <taxon>Gunneridae</taxon>
        <taxon>Pentapetalae</taxon>
        <taxon>rosids</taxon>
        <taxon>fabids</taxon>
        <taxon>Rosales</taxon>
        <taxon>Rosaceae</taxon>
        <taxon>Amygdaloideae</taxon>
        <taxon>Amygdaleae</taxon>
        <taxon>Prunus</taxon>
    </lineage>
</organism>
<dbReference type="Proteomes" id="UP001054821">
    <property type="component" value="Chromosome 6"/>
</dbReference>
<dbReference type="SUPFAM" id="SSF54001">
    <property type="entry name" value="Cysteine proteinases"/>
    <property type="match status" value="1"/>
</dbReference>
<sequence>MLDVECSKNKDLLTGNERLKKEIAKLHKGKGKDESPEPRSMIVRMRARTRQTLIRPEYAYADKLGKANCKKMKVDQGYTCEAKPIGVRRLRVGKCLSLHEADIFKKYLDANNPMDAFWHGVRSAVYHKDALRLLNEEAVSIQVMDSFLEILNSDQMVVPRGQLKSCFLPTFGSELMKCRDEVGKVAVYVEVVLKNLQENDLLFIPIIHVKEEHFTFADVGVAVMYMIKTLSEGKALENVFPIGAMKNMRVHVLGKFINDEDGCWDAYRIN</sequence>